<proteinExistence type="predicted"/>
<dbReference type="InterPro" id="IPR036770">
    <property type="entry name" value="Ankyrin_rpt-contain_sf"/>
</dbReference>
<dbReference type="FunCoup" id="Q54JN5">
    <property type="interactions" value="877"/>
</dbReference>
<protein>
    <recommendedName>
        <fullName evidence="3">Ankyrin repeat-containing protein</fullName>
    </recommendedName>
</protein>
<dbReference type="SMART" id="SM00248">
    <property type="entry name" value="ANK"/>
    <property type="match status" value="5"/>
</dbReference>
<organism evidence="1 2">
    <name type="scientific">Dictyostelium discoideum</name>
    <name type="common">Social amoeba</name>
    <dbReference type="NCBI Taxonomy" id="44689"/>
    <lineage>
        <taxon>Eukaryota</taxon>
        <taxon>Amoebozoa</taxon>
        <taxon>Evosea</taxon>
        <taxon>Eumycetozoa</taxon>
        <taxon>Dictyostelia</taxon>
        <taxon>Dictyosteliales</taxon>
        <taxon>Dictyosteliaceae</taxon>
        <taxon>Dictyostelium</taxon>
    </lineage>
</organism>
<evidence type="ECO:0008006" key="3">
    <source>
        <dbReference type="Google" id="ProtNLM"/>
    </source>
</evidence>
<evidence type="ECO:0000313" key="2">
    <source>
        <dbReference type="Proteomes" id="UP000002195"/>
    </source>
</evidence>
<dbReference type="EMBL" id="AAFI02000105">
    <property type="protein sequence ID" value="EAL63471.1"/>
    <property type="molecule type" value="Genomic_DNA"/>
</dbReference>
<dbReference type="InterPro" id="IPR052050">
    <property type="entry name" value="SecEffector_AnkRepeat"/>
</dbReference>
<dbReference type="Proteomes" id="UP000002195">
    <property type="component" value="Unassembled WGS sequence"/>
</dbReference>
<dbReference type="SMR" id="Q54JN5"/>
<dbReference type="HOGENOM" id="CLU_597766_0_0_1"/>
<dbReference type="GeneID" id="8626371"/>
<accession>Q54JN5</accession>
<dbReference type="InterPro" id="IPR002110">
    <property type="entry name" value="Ankyrin_rpt"/>
</dbReference>
<dbReference type="KEGG" id="ddi:DDB_G0287929"/>
<dbReference type="RefSeq" id="XP_636977.1">
    <property type="nucleotide sequence ID" value="XM_631885.1"/>
</dbReference>
<reference evidence="1 2" key="1">
    <citation type="journal article" date="2005" name="Nature">
        <title>The genome of the social amoeba Dictyostelium discoideum.</title>
        <authorList>
            <consortium name="The Dictyostelium discoideum Sequencing Consortium"/>
            <person name="Eichinger L."/>
            <person name="Pachebat J.A."/>
            <person name="Glockner G."/>
            <person name="Rajandream M.A."/>
            <person name="Sucgang R."/>
            <person name="Berriman M."/>
            <person name="Song J."/>
            <person name="Olsen R."/>
            <person name="Szafranski K."/>
            <person name="Xu Q."/>
            <person name="Tunggal B."/>
            <person name="Kummerfeld S."/>
            <person name="Madera M."/>
            <person name="Konfortov B.A."/>
            <person name="Rivero F."/>
            <person name="Bankier A.T."/>
            <person name="Lehmann R."/>
            <person name="Hamlin N."/>
            <person name="Davies R."/>
            <person name="Gaudet P."/>
            <person name="Fey P."/>
            <person name="Pilcher K."/>
            <person name="Chen G."/>
            <person name="Saunders D."/>
            <person name="Sodergren E."/>
            <person name="Davis P."/>
            <person name="Kerhornou A."/>
            <person name="Nie X."/>
            <person name="Hall N."/>
            <person name="Anjard C."/>
            <person name="Hemphill L."/>
            <person name="Bason N."/>
            <person name="Farbrother P."/>
            <person name="Desany B."/>
            <person name="Just E."/>
            <person name="Morio T."/>
            <person name="Rost R."/>
            <person name="Churcher C."/>
            <person name="Cooper J."/>
            <person name="Haydock S."/>
            <person name="van Driessche N."/>
            <person name="Cronin A."/>
            <person name="Goodhead I."/>
            <person name="Muzny D."/>
            <person name="Mourier T."/>
            <person name="Pain A."/>
            <person name="Lu M."/>
            <person name="Harper D."/>
            <person name="Lindsay R."/>
            <person name="Hauser H."/>
            <person name="James K."/>
            <person name="Quiles M."/>
            <person name="Madan Babu M."/>
            <person name="Saito T."/>
            <person name="Buchrieser C."/>
            <person name="Wardroper A."/>
            <person name="Felder M."/>
            <person name="Thangavelu M."/>
            <person name="Johnson D."/>
            <person name="Knights A."/>
            <person name="Loulseged H."/>
            <person name="Mungall K."/>
            <person name="Oliver K."/>
            <person name="Price C."/>
            <person name="Quail M.A."/>
            <person name="Urushihara H."/>
            <person name="Hernandez J."/>
            <person name="Rabbinowitsch E."/>
            <person name="Steffen D."/>
            <person name="Sanders M."/>
            <person name="Ma J."/>
            <person name="Kohara Y."/>
            <person name="Sharp S."/>
            <person name="Simmonds M."/>
            <person name="Spiegler S."/>
            <person name="Tivey A."/>
            <person name="Sugano S."/>
            <person name="White B."/>
            <person name="Walker D."/>
            <person name="Woodward J."/>
            <person name="Winckler T."/>
            <person name="Tanaka Y."/>
            <person name="Shaulsky G."/>
            <person name="Schleicher M."/>
            <person name="Weinstock G."/>
            <person name="Rosenthal A."/>
            <person name="Cox E.C."/>
            <person name="Chisholm R.L."/>
            <person name="Gibbs R."/>
            <person name="Loomis W.F."/>
            <person name="Platzer M."/>
            <person name="Kay R.R."/>
            <person name="Williams J."/>
            <person name="Dear P.H."/>
            <person name="Noegel A.A."/>
            <person name="Barrell B."/>
            <person name="Kuspa A."/>
        </authorList>
    </citation>
    <scope>NUCLEOTIDE SEQUENCE [LARGE SCALE GENOMIC DNA]</scope>
    <source>
        <strain evidence="1 2">AX4</strain>
    </source>
</reference>
<sequence length="458" mass="52296">MSTPMEIKEKEDRGEYLFFKVFRNKVIRTVIFKFIEGTGWKYSNILSALWMMNNKHFELFKDKLRTHSDIDYSIDSYIKVVEMIEDMDIFLLFMQDVIKRITIASLAFKEKEKLVPFIDYLASFGKLEFIKYIETHYGDNKKVIYTESPIDCACLSGSLECLKYLEEKYTKCTTKALDNASKNGHLEMVKYLLENRTEGGEHALSLAIENGHLEVVRYLTAHDSTLKTTEQSWNKAAENGLLEMCKYLHENRKEGFTVFAVDKAAQKGHLQVVKFLLENRDEGCTATALSLAAKYNHEEICKYLIDVNAPINSNSICNAALAGNTNLVNYIHSKTSYRVSANAFSYVCLNGDFEMVKCLSQLDTPMTCSAYEKAAQNGHFKIVEFLHFSRPKDVSSPQAANLAAQFNHYQTLCFLIKYRPESNLHTALKAATDNKNEKIIKFLNNAIADPKSLQSMVI</sequence>
<comment type="caution">
    <text evidence="1">The sequence shown here is derived from an EMBL/GenBank/DDBJ whole genome shotgun (WGS) entry which is preliminary data.</text>
</comment>
<dbReference type="Pfam" id="PF12796">
    <property type="entry name" value="Ank_2"/>
    <property type="match status" value="3"/>
</dbReference>
<dbReference type="OMA" id="TAQWICE"/>
<dbReference type="dictyBase" id="DDB_G0287929"/>
<dbReference type="PhylomeDB" id="Q54JN5"/>
<dbReference type="PANTHER" id="PTHR46586:SF3">
    <property type="entry name" value="ANKYRIN REPEAT-CONTAINING PROTEIN"/>
    <property type="match status" value="1"/>
</dbReference>
<dbReference type="Gene3D" id="1.25.40.20">
    <property type="entry name" value="Ankyrin repeat-containing domain"/>
    <property type="match status" value="3"/>
</dbReference>
<dbReference type="SUPFAM" id="SSF48403">
    <property type="entry name" value="Ankyrin repeat"/>
    <property type="match status" value="1"/>
</dbReference>
<dbReference type="eggNOG" id="KOG4177">
    <property type="taxonomic scope" value="Eukaryota"/>
</dbReference>
<dbReference type="PaxDb" id="44689-DDB0187695"/>
<keyword evidence="2" id="KW-1185">Reference proteome</keyword>
<gene>
    <name evidence="1" type="ORF">DDB_G0287929</name>
</gene>
<dbReference type="VEuPathDB" id="AmoebaDB:DDB_G0287929"/>
<dbReference type="PANTHER" id="PTHR46586">
    <property type="entry name" value="ANKYRIN REPEAT-CONTAINING PROTEIN"/>
    <property type="match status" value="1"/>
</dbReference>
<evidence type="ECO:0000313" key="1">
    <source>
        <dbReference type="EMBL" id="EAL63471.1"/>
    </source>
</evidence>
<name>Q54JN5_DICDI</name>
<dbReference type="AlphaFoldDB" id="Q54JN5"/>
<dbReference type="InParanoid" id="Q54JN5"/>